<dbReference type="RefSeq" id="WP_106205560.1">
    <property type="nucleotide sequence ID" value="NZ_PVTD01000006.1"/>
</dbReference>
<evidence type="ECO:0000313" key="10">
    <source>
        <dbReference type="Proteomes" id="UP000239480"/>
    </source>
</evidence>
<comment type="subunit">
    <text evidence="7">The complex comprises the extracytoplasmic solute receptor protein and the two transmembrane proteins.</text>
</comment>
<evidence type="ECO:0000256" key="5">
    <source>
        <dbReference type="ARBA" id="ARBA00022989"/>
    </source>
</evidence>
<evidence type="ECO:0000256" key="4">
    <source>
        <dbReference type="ARBA" id="ARBA00022692"/>
    </source>
</evidence>
<feature type="transmembrane region" description="Helical" evidence="7">
    <location>
        <begin position="47"/>
        <end position="69"/>
    </location>
</feature>
<dbReference type="EMBL" id="PVTD01000006">
    <property type="protein sequence ID" value="PRY22472.1"/>
    <property type="molecule type" value="Genomic_DNA"/>
</dbReference>
<keyword evidence="10" id="KW-1185">Reference proteome</keyword>
<comment type="caution">
    <text evidence="9">The sequence shown here is derived from an EMBL/GenBank/DDBJ whole genome shotgun (WGS) entry which is preliminary data.</text>
</comment>
<evidence type="ECO:0000256" key="2">
    <source>
        <dbReference type="ARBA" id="ARBA00022475"/>
    </source>
</evidence>
<feature type="transmembrane region" description="Helical" evidence="7">
    <location>
        <begin position="313"/>
        <end position="343"/>
    </location>
</feature>
<sequence>MELVILMMVIIGVCIAIGVPIGVSLMAASATVLVIEPHLSFFMLARRFYSSLDSFVLLAVPLFLLAGSLMNETGITERLIRFAYAIVGHFRGGLAHINIVVSMLFAGISGSSTADTAGVGAVLIPAMDGKGYSKSVAVAITAASSVLGAIIPPSIFFVIWGAITGTSVAQLFAAGIIPGIMIALAQMAYVAHRARLEDWPVEPRADTKEFVASFRGAILGLGAPIIIVGGIMFGFATPTEASILAVLYAFGLGFFVYRNLTISRSIDILSDSARLISLSLFCYGSAGLFGWLLSFYQMPDLLLAQTEGLPNWALLPIFALLCIVLGTFLDALVIAIIIGPLFLPAMVAASVDPVHFGIVAGISLAMGLITPPYGLCLLIACALGKIEMHEAIADTMKMFGVTALILLIIILFPALTTFMPQFLDI</sequence>
<keyword evidence="5 7" id="KW-1133">Transmembrane helix</keyword>
<keyword evidence="7" id="KW-0813">Transport</keyword>
<dbReference type="PIRSF" id="PIRSF006066">
    <property type="entry name" value="HI0050"/>
    <property type="match status" value="1"/>
</dbReference>
<keyword evidence="3 7" id="KW-0997">Cell inner membrane</keyword>
<protein>
    <recommendedName>
        <fullName evidence="7">TRAP transporter large permease protein</fullName>
    </recommendedName>
</protein>
<feature type="transmembrane region" description="Helical" evidence="7">
    <location>
        <begin position="241"/>
        <end position="260"/>
    </location>
</feature>
<dbReference type="InterPro" id="IPR010656">
    <property type="entry name" value="DctM"/>
</dbReference>
<evidence type="ECO:0000259" key="8">
    <source>
        <dbReference type="Pfam" id="PF06808"/>
    </source>
</evidence>
<dbReference type="PANTHER" id="PTHR33362">
    <property type="entry name" value="SIALIC ACID TRAP TRANSPORTER PERMEASE PROTEIN SIAT-RELATED"/>
    <property type="match status" value="1"/>
</dbReference>
<feature type="transmembrane region" description="Helical" evidence="7">
    <location>
        <begin position="169"/>
        <end position="191"/>
    </location>
</feature>
<comment type="subcellular location">
    <subcellularLocation>
        <location evidence="1 7">Cell inner membrane</location>
        <topology evidence="1 7">Multi-pass membrane protein</topology>
    </subcellularLocation>
</comment>
<evidence type="ECO:0000256" key="1">
    <source>
        <dbReference type="ARBA" id="ARBA00004429"/>
    </source>
</evidence>
<feature type="transmembrane region" description="Helical" evidence="7">
    <location>
        <begin position="212"/>
        <end position="235"/>
    </location>
</feature>
<dbReference type="AlphaFoldDB" id="A0A2T0RMX1"/>
<dbReference type="InterPro" id="IPR004681">
    <property type="entry name" value="TRAP_DctM"/>
</dbReference>
<organism evidence="9 10">
    <name type="scientific">Aliiruegeria haliotis</name>
    <dbReference type="NCBI Taxonomy" id="1280846"/>
    <lineage>
        <taxon>Bacteria</taxon>
        <taxon>Pseudomonadati</taxon>
        <taxon>Pseudomonadota</taxon>
        <taxon>Alphaproteobacteria</taxon>
        <taxon>Rhodobacterales</taxon>
        <taxon>Roseobacteraceae</taxon>
        <taxon>Aliiruegeria</taxon>
    </lineage>
</organism>
<feature type="domain" description="TRAP C4-dicarboxylate transport system permease DctM subunit" evidence="8">
    <location>
        <begin position="9"/>
        <end position="415"/>
    </location>
</feature>
<feature type="transmembrane region" description="Helical" evidence="7">
    <location>
        <begin position="355"/>
        <end position="386"/>
    </location>
</feature>
<dbReference type="OrthoDB" id="9790209at2"/>
<comment type="caution">
    <text evidence="7">Lacks conserved residue(s) required for the propagation of feature annotation.</text>
</comment>
<feature type="transmembrane region" description="Helical" evidence="7">
    <location>
        <begin position="398"/>
        <end position="419"/>
    </location>
</feature>
<proteinExistence type="inferred from homology"/>
<dbReference type="GO" id="GO:0005886">
    <property type="term" value="C:plasma membrane"/>
    <property type="evidence" value="ECO:0007669"/>
    <property type="project" value="UniProtKB-SubCell"/>
</dbReference>
<evidence type="ECO:0000256" key="6">
    <source>
        <dbReference type="ARBA" id="ARBA00023136"/>
    </source>
</evidence>
<comment type="similarity">
    <text evidence="7">Belongs to the TRAP transporter large permease family.</text>
</comment>
<dbReference type="Proteomes" id="UP000239480">
    <property type="component" value="Unassembled WGS sequence"/>
</dbReference>
<dbReference type="NCBIfam" id="TIGR00786">
    <property type="entry name" value="dctM"/>
    <property type="match status" value="1"/>
</dbReference>
<keyword evidence="6 7" id="KW-0472">Membrane</keyword>
<dbReference type="PANTHER" id="PTHR33362:SF2">
    <property type="entry name" value="TRAP TRANSPORTER LARGE PERMEASE PROTEIN"/>
    <property type="match status" value="1"/>
</dbReference>
<feature type="transmembrane region" description="Helical" evidence="7">
    <location>
        <begin position="6"/>
        <end position="35"/>
    </location>
</feature>
<comment type="function">
    <text evidence="7">Part of the tripartite ATP-independent periplasmic (TRAP) transport system.</text>
</comment>
<feature type="transmembrane region" description="Helical" evidence="7">
    <location>
        <begin position="136"/>
        <end position="163"/>
    </location>
</feature>
<gene>
    <name evidence="9" type="ORF">CLV78_10612</name>
</gene>
<name>A0A2T0RMX1_9RHOB</name>
<evidence type="ECO:0000256" key="7">
    <source>
        <dbReference type="RuleBase" id="RU369079"/>
    </source>
</evidence>
<evidence type="ECO:0000313" key="9">
    <source>
        <dbReference type="EMBL" id="PRY22472.1"/>
    </source>
</evidence>
<reference evidence="9 10" key="1">
    <citation type="submission" date="2018-03" db="EMBL/GenBank/DDBJ databases">
        <title>Genomic Encyclopedia of Archaeal and Bacterial Type Strains, Phase II (KMG-II): from individual species to whole genera.</title>
        <authorList>
            <person name="Goeker M."/>
        </authorList>
    </citation>
    <scope>NUCLEOTIDE SEQUENCE [LARGE SCALE GENOMIC DNA]</scope>
    <source>
        <strain evidence="9 10">DSM 29328</strain>
    </source>
</reference>
<evidence type="ECO:0000256" key="3">
    <source>
        <dbReference type="ARBA" id="ARBA00022519"/>
    </source>
</evidence>
<keyword evidence="4 7" id="KW-0812">Transmembrane</keyword>
<keyword evidence="2" id="KW-1003">Cell membrane</keyword>
<dbReference type="Pfam" id="PF06808">
    <property type="entry name" value="DctM"/>
    <property type="match status" value="1"/>
</dbReference>
<accession>A0A2T0RMX1</accession>
<feature type="transmembrane region" description="Helical" evidence="7">
    <location>
        <begin position="272"/>
        <end position="293"/>
    </location>
</feature>
<dbReference type="GO" id="GO:0022857">
    <property type="term" value="F:transmembrane transporter activity"/>
    <property type="evidence" value="ECO:0007669"/>
    <property type="project" value="UniProtKB-UniRule"/>
</dbReference>